<protein>
    <submittedName>
        <fullName evidence="1">Uncharacterized protein</fullName>
    </submittedName>
</protein>
<comment type="caution">
    <text evidence="1">The sequence shown here is derived from an EMBL/GenBank/DDBJ whole genome shotgun (WGS) entry which is preliminary data.</text>
</comment>
<name>R0B1D3_9FIRM</name>
<evidence type="ECO:0000313" key="1">
    <source>
        <dbReference type="EMBL" id="ENZ38092.1"/>
    </source>
</evidence>
<reference evidence="1 2" key="1">
    <citation type="submission" date="2013-01" db="EMBL/GenBank/DDBJ databases">
        <title>The Genome Sequence of Clostridium bolteae 90B8.</title>
        <authorList>
            <consortium name="The Broad Institute Genome Sequencing Platform"/>
            <person name="Earl A."/>
            <person name="Ward D."/>
            <person name="Feldgarden M."/>
            <person name="Gevers D."/>
            <person name="Courvalin P."/>
            <person name="Lambert T."/>
            <person name="Walker B."/>
            <person name="Young S.K."/>
            <person name="Zeng Q."/>
            <person name="Gargeya S."/>
            <person name="Fitzgerald M."/>
            <person name="Haas B."/>
            <person name="Abouelleil A."/>
            <person name="Alvarado L."/>
            <person name="Arachchi H.M."/>
            <person name="Berlin A.M."/>
            <person name="Chapman S.B."/>
            <person name="Dewar J."/>
            <person name="Goldberg J."/>
            <person name="Griggs A."/>
            <person name="Gujja S."/>
            <person name="Hansen M."/>
            <person name="Howarth C."/>
            <person name="Imamovic A."/>
            <person name="Larimer J."/>
            <person name="McCowan C."/>
            <person name="Murphy C."/>
            <person name="Neiman D."/>
            <person name="Pearson M."/>
            <person name="Priest M."/>
            <person name="Roberts A."/>
            <person name="Saif S."/>
            <person name="Shea T."/>
            <person name="Sisk P."/>
            <person name="Sykes S."/>
            <person name="Wortman J."/>
            <person name="Nusbaum C."/>
            <person name="Birren B."/>
        </authorList>
    </citation>
    <scope>NUCLEOTIDE SEQUENCE [LARGE SCALE GENOMIC DNA]</scope>
    <source>
        <strain evidence="1 2">90B8</strain>
    </source>
</reference>
<gene>
    <name evidence="1" type="ORF">HMPREF1097_02674</name>
</gene>
<accession>R0B1D3</accession>
<sequence>MKTITTILITAAITALITASILMHKSNYLNMSNVTDFRVTDTGLMLYTEDGAGWYWER</sequence>
<dbReference type="AlphaFoldDB" id="R0B1D3"/>
<evidence type="ECO:0000313" key="2">
    <source>
        <dbReference type="Proteomes" id="UP000013041"/>
    </source>
</evidence>
<organism evidence="1 2">
    <name type="scientific">Enterocloster bolteae 90B8</name>
    <dbReference type="NCBI Taxonomy" id="997897"/>
    <lineage>
        <taxon>Bacteria</taxon>
        <taxon>Bacillati</taxon>
        <taxon>Bacillota</taxon>
        <taxon>Clostridia</taxon>
        <taxon>Lachnospirales</taxon>
        <taxon>Lachnospiraceae</taxon>
        <taxon>Enterocloster</taxon>
    </lineage>
</organism>
<dbReference type="HOGENOM" id="CLU_2971309_0_0_9"/>
<dbReference type="Proteomes" id="UP000013041">
    <property type="component" value="Unassembled WGS sequence"/>
</dbReference>
<proteinExistence type="predicted"/>
<dbReference type="EMBL" id="AGYG01000019">
    <property type="protein sequence ID" value="ENZ38092.1"/>
    <property type="molecule type" value="Genomic_DNA"/>
</dbReference>